<name>V3Z4A2_LOTGI</name>
<accession>V3Z4A2</accession>
<dbReference type="CTD" id="20236485"/>
<dbReference type="HOGENOM" id="CLU_1984093_0_0_1"/>
<dbReference type="KEGG" id="lgi:LOTGIDRAFT_154982"/>
<dbReference type="GeneID" id="20236485"/>
<proteinExistence type="predicted"/>
<keyword evidence="2" id="KW-1185">Reference proteome</keyword>
<reference evidence="1 2" key="1">
    <citation type="journal article" date="2013" name="Nature">
        <title>Insights into bilaterian evolution from three spiralian genomes.</title>
        <authorList>
            <person name="Simakov O."/>
            <person name="Marletaz F."/>
            <person name="Cho S.J."/>
            <person name="Edsinger-Gonzales E."/>
            <person name="Havlak P."/>
            <person name="Hellsten U."/>
            <person name="Kuo D.H."/>
            <person name="Larsson T."/>
            <person name="Lv J."/>
            <person name="Arendt D."/>
            <person name="Savage R."/>
            <person name="Osoegawa K."/>
            <person name="de Jong P."/>
            <person name="Grimwood J."/>
            <person name="Chapman J.A."/>
            <person name="Shapiro H."/>
            <person name="Aerts A."/>
            <person name="Otillar R.P."/>
            <person name="Terry A.Y."/>
            <person name="Boore J.L."/>
            <person name="Grigoriev I.V."/>
            <person name="Lindberg D.R."/>
            <person name="Seaver E.C."/>
            <person name="Weisblat D.A."/>
            <person name="Putnam N.H."/>
            <person name="Rokhsar D.S."/>
        </authorList>
    </citation>
    <scope>NUCLEOTIDE SEQUENCE [LARGE SCALE GENOMIC DNA]</scope>
</reference>
<gene>
    <name evidence="1" type="ORF">LOTGIDRAFT_154982</name>
</gene>
<dbReference type="PANTHER" id="PTHR46601:SF1">
    <property type="entry name" value="ADF-H DOMAIN-CONTAINING PROTEIN"/>
    <property type="match status" value="1"/>
</dbReference>
<dbReference type="OrthoDB" id="6162977at2759"/>
<evidence type="ECO:0000313" key="1">
    <source>
        <dbReference type="EMBL" id="ESO85493.1"/>
    </source>
</evidence>
<dbReference type="Proteomes" id="UP000030746">
    <property type="component" value="Unassembled WGS sequence"/>
</dbReference>
<evidence type="ECO:0000313" key="2">
    <source>
        <dbReference type="Proteomes" id="UP000030746"/>
    </source>
</evidence>
<dbReference type="EMBL" id="KB203274">
    <property type="protein sequence ID" value="ESO85493.1"/>
    <property type="molecule type" value="Genomic_DNA"/>
</dbReference>
<organism evidence="1 2">
    <name type="scientific">Lottia gigantea</name>
    <name type="common">Giant owl limpet</name>
    <dbReference type="NCBI Taxonomy" id="225164"/>
    <lineage>
        <taxon>Eukaryota</taxon>
        <taxon>Metazoa</taxon>
        <taxon>Spiralia</taxon>
        <taxon>Lophotrochozoa</taxon>
        <taxon>Mollusca</taxon>
        <taxon>Gastropoda</taxon>
        <taxon>Patellogastropoda</taxon>
        <taxon>Lottioidea</taxon>
        <taxon>Lottiidae</taxon>
        <taxon>Lottia</taxon>
    </lineage>
</organism>
<dbReference type="PANTHER" id="PTHR46601">
    <property type="entry name" value="ULP_PROTEASE DOMAIN-CONTAINING PROTEIN"/>
    <property type="match status" value="1"/>
</dbReference>
<dbReference type="AlphaFoldDB" id="V3Z4A2"/>
<protein>
    <submittedName>
        <fullName evidence="1">Uncharacterized protein</fullName>
    </submittedName>
</protein>
<sequence>MVSVILKETRDYAANLGIEKLIVWSDGCSAQYKSKLPFYFAAEAPDERAYFGSCHGKGPCDACGGVVKRIVDDDVMSGDVIIQSAESMYNYLSTMYGIPKQFHTHTLRSFKLISQVILINRSHHKH</sequence>
<dbReference type="RefSeq" id="XP_009063739.1">
    <property type="nucleotide sequence ID" value="XM_009065491.1"/>
</dbReference>